<organism evidence="2 3">
    <name type="scientific">Coemansia brasiliensis</name>
    <dbReference type="NCBI Taxonomy" id="2650707"/>
    <lineage>
        <taxon>Eukaryota</taxon>
        <taxon>Fungi</taxon>
        <taxon>Fungi incertae sedis</taxon>
        <taxon>Zoopagomycota</taxon>
        <taxon>Kickxellomycotina</taxon>
        <taxon>Kickxellomycetes</taxon>
        <taxon>Kickxellales</taxon>
        <taxon>Kickxellaceae</taxon>
        <taxon>Coemansia</taxon>
    </lineage>
</organism>
<name>A0A9W8LVZ5_9FUNG</name>
<reference evidence="2" key="1">
    <citation type="submission" date="2022-07" db="EMBL/GenBank/DDBJ databases">
        <title>Phylogenomic reconstructions and comparative analyses of Kickxellomycotina fungi.</title>
        <authorList>
            <person name="Reynolds N.K."/>
            <person name="Stajich J.E."/>
            <person name="Barry K."/>
            <person name="Grigoriev I.V."/>
            <person name="Crous P."/>
            <person name="Smith M.E."/>
        </authorList>
    </citation>
    <scope>NUCLEOTIDE SEQUENCE</scope>
    <source>
        <strain evidence="2">NRRL 1566</strain>
    </source>
</reference>
<evidence type="ECO:0000313" key="3">
    <source>
        <dbReference type="Proteomes" id="UP001139887"/>
    </source>
</evidence>
<keyword evidence="1" id="KW-0175">Coiled coil</keyword>
<dbReference type="Proteomes" id="UP001139887">
    <property type="component" value="Unassembled WGS sequence"/>
</dbReference>
<feature type="coiled-coil region" evidence="1">
    <location>
        <begin position="130"/>
        <end position="157"/>
    </location>
</feature>
<accession>A0A9W8LVZ5</accession>
<keyword evidence="3" id="KW-1185">Reference proteome</keyword>
<proteinExistence type="predicted"/>
<protein>
    <submittedName>
        <fullName evidence="2">Uncharacterized protein</fullName>
    </submittedName>
</protein>
<dbReference type="AlphaFoldDB" id="A0A9W8LVZ5"/>
<dbReference type="EMBL" id="JANBUW010000783">
    <property type="protein sequence ID" value="KAJ2845504.1"/>
    <property type="molecule type" value="Genomic_DNA"/>
</dbReference>
<evidence type="ECO:0000313" key="2">
    <source>
        <dbReference type="EMBL" id="KAJ2845504.1"/>
    </source>
</evidence>
<evidence type="ECO:0000256" key="1">
    <source>
        <dbReference type="SAM" id="Coils"/>
    </source>
</evidence>
<sequence>MYIQEKDALADELVEYSIIRRRYTSNNILLLCSVITSSSAYYNFKFGQADDSPGFANNYVARLKSQLLELEEDIKDAKNITNLYVTHNHMLDAKKTDQADFNQQIAVPVPDIFEKEKYYTNNWIQLREERSILEGKLWDAEKELRDVEEKLRQSFENAKTAYLTANHSRKFPTCKGYVSPRLKNIHTNNWA</sequence>
<comment type="caution">
    <text evidence="2">The sequence shown here is derived from an EMBL/GenBank/DDBJ whole genome shotgun (WGS) entry which is preliminary data.</text>
</comment>
<gene>
    <name evidence="2" type="ORF">IWW36_004757</name>
</gene>